<dbReference type="AlphaFoldDB" id="A0A2Z4MCW7"/>
<accession>A0A2Z4MCW7</accession>
<proteinExistence type="predicted"/>
<gene>
    <name evidence="2" type="ORF">AB432_004095</name>
</gene>
<dbReference type="GO" id="GO:0004519">
    <property type="term" value="F:endonuclease activity"/>
    <property type="evidence" value="ECO:0007669"/>
    <property type="project" value="UniProtKB-KW"/>
</dbReference>
<evidence type="ECO:0000313" key="2">
    <source>
        <dbReference type="EMBL" id="AWX54269.1"/>
    </source>
</evidence>
<evidence type="ECO:0000259" key="1">
    <source>
        <dbReference type="SMART" id="SM00507"/>
    </source>
</evidence>
<protein>
    <submittedName>
        <fullName evidence="2">HNH endonuclease</fullName>
    </submittedName>
</protein>
<dbReference type="Pfam" id="PF01844">
    <property type="entry name" value="HNH"/>
    <property type="match status" value="1"/>
</dbReference>
<keyword evidence="2" id="KW-0378">Hydrolase</keyword>
<dbReference type="InterPro" id="IPR052892">
    <property type="entry name" value="NA-targeting_endonuclease"/>
</dbReference>
<organism evidence="2 3">
    <name type="scientific">Brevibacillus brevis</name>
    <name type="common">Bacillus brevis</name>
    <dbReference type="NCBI Taxonomy" id="1393"/>
    <lineage>
        <taxon>Bacteria</taxon>
        <taxon>Bacillati</taxon>
        <taxon>Bacillota</taxon>
        <taxon>Bacilli</taxon>
        <taxon>Bacillales</taxon>
        <taxon>Paenibacillaceae</taxon>
        <taxon>Brevibacillus</taxon>
    </lineage>
</organism>
<dbReference type="EMBL" id="CP030117">
    <property type="protein sequence ID" value="AWX54269.1"/>
    <property type="molecule type" value="Genomic_DNA"/>
</dbReference>
<dbReference type="InterPro" id="IPR003615">
    <property type="entry name" value="HNH_nuc"/>
</dbReference>
<reference evidence="2 3" key="1">
    <citation type="journal article" date="2015" name="Genome Announc.">
        <title>Draft Genome Sequence of Brevibacillus brevis DZQ7, a Plant Growth-Promoting Rhizobacterium with Broad-Spectrum Antimicrobial Activity.</title>
        <authorList>
            <person name="Hou Q."/>
            <person name="Wang C."/>
            <person name="Hou X."/>
            <person name="Xia Z."/>
            <person name="Ye J."/>
            <person name="Liu K."/>
            <person name="Liu H."/>
            <person name="Wang J."/>
            <person name="Guo H."/>
            <person name="Yu X."/>
            <person name="Yang Y."/>
            <person name="Du B."/>
            <person name="Ding Y."/>
        </authorList>
    </citation>
    <scope>NUCLEOTIDE SEQUENCE [LARGE SCALE GENOMIC DNA]</scope>
    <source>
        <strain evidence="2 3">DZQ7</strain>
    </source>
</reference>
<dbReference type="Proteomes" id="UP000036061">
    <property type="component" value="Chromosome"/>
</dbReference>
<evidence type="ECO:0000313" key="3">
    <source>
        <dbReference type="Proteomes" id="UP000036061"/>
    </source>
</evidence>
<sequence>MNNIRNRVLERDNYTCQYCRYNGDYKVLVIDHIVPKSAGGSSESDNLVTACMNCSSMKASKELKDYLAYTVYTNTEYYNTFQESMNNINTLIQTQVESSSARNTFYQLLFSNVIASMETYLSDAFIITVLSKKEYIRKLIETDPEFKKRKLDLADIFKSIDDIQDTASSYLLDIIYHNIWKVKNMYYSVLDIEFPDDLSEISKAIMVRHDIVHRNGKQKDGKRIEIDKDKVLKCVVDVSTLIRHIDDKLKVSTTGNKYLGDFIKKKLDELESKTYEE</sequence>
<dbReference type="GO" id="GO:0008270">
    <property type="term" value="F:zinc ion binding"/>
    <property type="evidence" value="ECO:0007669"/>
    <property type="project" value="InterPro"/>
</dbReference>
<dbReference type="InterPro" id="IPR002711">
    <property type="entry name" value="HNH"/>
</dbReference>
<dbReference type="PANTHER" id="PTHR33877:SF2">
    <property type="entry name" value="OS07G0170200 PROTEIN"/>
    <property type="match status" value="1"/>
</dbReference>
<feature type="domain" description="HNH nuclease" evidence="1">
    <location>
        <begin position="3"/>
        <end position="56"/>
    </location>
</feature>
<dbReference type="Gene3D" id="1.10.30.50">
    <property type="match status" value="1"/>
</dbReference>
<name>A0A2Z4MCW7_BREBE</name>
<dbReference type="GO" id="GO:0003676">
    <property type="term" value="F:nucleic acid binding"/>
    <property type="evidence" value="ECO:0007669"/>
    <property type="project" value="InterPro"/>
</dbReference>
<dbReference type="RefSeq" id="WP_053079543.1">
    <property type="nucleotide sequence ID" value="NZ_CP030117.1"/>
</dbReference>
<keyword evidence="2" id="KW-0255">Endonuclease</keyword>
<dbReference type="SMART" id="SM00507">
    <property type="entry name" value="HNHc"/>
    <property type="match status" value="1"/>
</dbReference>
<keyword evidence="2" id="KW-0540">Nuclease</keyword>
<dbReference type="PANTHER" id="PTHR33877">
    <property type="entry name" value="SLL1193 PROTEIN"/>
    <property type="match status" value="1"/>
</dbReference>
<dbReference type="CDD" id="cd00085">
    <property type="entry name" value="HNHc"/>
    <property type="match status" value="1"/>
</dbReference>